<evidence type="ECO:0000313" key="3">
    <source>
        <dbReference type="EMBL" id="PKQ62197.1"/>
    </source>
</evidence>
<dbReference type="GO" id="GO:0016787">
    <property type="term" value="F:hydrolase activity"/>
    <property type="evidence" value="ECO:0007669"/>
    <property type="project" value="UniProtKB-KW"/>
</dbReference>
<accession>A0A2N3HVY4</accession>
<evidence type="ECO:0000256" key="1">
    <source>
        <dbReference type="ARBA" id="ARBA00022723"/>
    </source>
</evidence>
<protein>
    <submittedName>
        <fullName evidence="3">Dihydrofolate reductase</fullName>
    </submittedName>
</protein>
<dbReference type="InterPro" id="IPR039461">
    <property type="entry name" value="Peptidase_M49"/>
</dbReference>
<name>A0A2N3HVY4_9BACT</name>
<dbReference type="PANTHER" id="PTHR23422:SF11">
    <property type="entry name" value="DIPEPTIDYL PEPTIDASE 3"/>
    <property type="match status" value="1"/>
</dbReference>
<dbReference type="Pfam" id="PF03571">
    <property type="entry name" value="Peptidase_M49"/>
    <property type="match status" value="2"/>
</dbReference>
<evidence type="ECO:0000313" key="4">
    <source>
        <dbReference type="Proteomes" id="UP000233618"/>
    </source>
</evidence>
<sequence length="654" mass="74808">MSEIFQYQTEQFADIKILRYQVPGFGELSLSQKELIYYLAEAARCGRDILFDQNNKNNLSIRRTLEAIARSYDGDRESDEFKSFLVYAKRVWFSNGIHHHYSMDKFMPEFSEEYFGELLSNTNYELLPLLEGEDVVGLLTRLVPVLFDEDVDAKRVVLSPELDLIKDSANNYYEGVCEKEAEDFYAKMEKGDPERPISAGLNSKLVKENGELIEKTWKVGGMYSEAIEKIVFWLEKAIPVADSELQRESLVKLVEFYKTGDLKAFDEYSILWVKDLDAHVDVVNGFIEVYGDALAIKGSWESIVNFKDIEATKRAVIISDNAQWFENHSPVDERFKKKEVKGVSAKVIIVAMLGGDCHPATPIGVNLPNAEWIRKEHGSKSVTIDNITHAYHQSSLKSGMIDEFAYSKEEVARAKEHGYLGGNLHTDLHECLGHGSGQLLPGVGMDALKNYHSTLEEARADLFALYYMMDPKMVDLGLMPGLEVAKAEYDGYIRNGLITQLTRIELGKEIEESHMRNRQLIAKWVFEKGEADKVIEKIHEAGKTYYVVNDYQKLRTLFGDLLKEVQRIKSEGDFKAGKRLVEDYAVKVDSELHKEVKARFEKLNLAAYAGFINPDYHPVYEDDKIVDVKISYPMDFMEQMLQYGERYSFLPNIN</sequence>
<dbReference type="Proteomes" id="UP000233618">
    <property type="component" value="Unassembled WGS sequence"/>
</dbReference>
<evidence type="ECO:0000256" key="2">
    <source>
        <dbReference type="ARBA" id="ARBA00022801"/>
    </source>
</evidence>
<keyword evidence="2" id="KW-0378">Hydrolase</keyword>
<proteinExistence type="predicted"/>
<dbReference type="GO" id="GO:0046872">
    <property type="term" value="F:metal ion binding"/>
    <property type="evidence" value="ECO:0007669"/>
    <property type="project" value="UniProtKB-KW"/>
</dbReference>
<dbReference type="AlphaFoldDB" id="A0A2N3HVY4"/>
<organism evidence="3 4">
    <name type="scientific">Labilibaculum manganireducens</name>
    <dbReference type="NCBI Taxonomy" id="1940525"/>
    <lineage>
        <taxon>Bacteria</taxon>
        <taxon>Pseudomonadati</taxon>
        <taxon>Bacteroidota</taxon>
        <taxon>Bacteroidia</taxon>
        <taxon>Marinilabiliales</taxon>
        <taxon>Marinifilaceae</taxon>
        <taxon>Labilibaculum</taxon>
    </lineage>
</organism>
<comment type="caution">
    <text evidence="3">The sequence shown here is derived from an EMBL/GenBank/DDBJ whole genome shotgun (WGS) entry which is preliminary data.</text>
</comment>
<dbReference type="Gene3D" id="3.30.540.30">
    <property type="match status" value="2"/>
</dbReference>
<reference evidence="3 4" key="1">
    <citation type="journal article" date="2017" name="Front. Microbiol.">
        <title>Labilibaculum manganireducens gen. nov., sp. nov. and Labilibaculum filiforme sp. nov., Novel Bacteroidetes Isolated from Subsurface Sediments of the Baltic Sea.</title>
        <authorList>
            <person name="Vandieken V."/>
            <person name="Marshall I.P."/>
            <person name="Niemann H."/>
            <person name="Engelen B."/>
            <person name="Cypionka H."/>
        </authorList>
    </citation>
    <scope>NUCLEOTIDE SEQUENCE [LARGE SCALE GENOMIC DNA]</scope>
    <source>
        <strain evidence="3 4">59.10-2M</strain>
    </source>
</reference>
<gene>
    <name evidence="3" type="ORF">BZG01_17935</name>
</gene>
<dbReference type="PANTHER" id="PTHR23422">
    <property type="entry name" value="DIPEPTIDYL PEPTIDASE III-RELATED"/>
    <property type="match status" value="1"/>
</dbReference>
<dbReference type="EMBL" id="MVDE01000037">
    <property type="protein sequence ID" value="PKQ62197.1"/>
    <property type="molecule type" value="Genomic_DNA"/>
</dbReference>
<keyword evidence="4" id="KW-1185">Reference proteome</keyword>
<keyword evidence="1" id="KW-0479">Metal-binding</keyword>
<dbReference type="RefSeq" id="WP_101311230.1">
    <property type="nucleotide sequence ID" value="NZ_MVDE01000037.1"/>
</dbReference>